<name>A0AAV0RS07_9ROSI</name>
<feature type="region of interest" description="Disordered" evidence="6">
    <location>
        <begin position="1"/>
        <end position="48"/>
    </location>
</feature>
<evidence type="ECO:0000256" key="5">
    <source>
        <dbReference type="ARBA" id="ARBA00023242"/>
    </source>
</evidence>
<feature type="domain" description="TCP" evidence="7">
    <location>
        <begin position="69"/>
        <end position="127"/>
    </location>
</feature>
<reference evidence="8" key="1">
    <citation type="submission" date="2022-08" db="EMBL/GenBank/DDBJ databases">
        <authorList>
            <person name="Gutierrez-Valencia J."/>
        </authorList>
    </citation>
    <scope>NUCLEOTIDE SEQUENCE</scope>
</reference>
<dbReference type="EMBL" id="CAMGYJ010000011">
    <property type="protein sequence ID" value="CAI0560374.1"/>
    <property type="molecule type" value="Genomic_DNA"/>
</dbReference>
<dbReference type="AlphaFoldDB" id="A0AAV0RS07"/>
<evidence type="ECO:0000313" key="9">
    <source>
        <dbReference type="Proteomes" id="UP001154282"/>
    </source>
</evidence>
<dbReference type="PANTHER" id="PTHR31072">
    <property type="entry name" value="TRANSCRIPTION FACTOR TCP4-RELATED"/>
    <property type="match status" value="1"/>
</dbReference>
<feature type="compositionally biased region" description="Polar residues" evidence="6">
    <location>
        <begin position="180"/>
        <end position="193"/>
    </location>
</feature>
<evidence type="ECO:0000256" key="4">
    <source>
        <dbReference type="ARBA" id="ARBA00023163"/>
    </source>
</evidence>
<dbReference type="Pfam" id="PF03634">
    <property type="entry name" value="TCP"/>
    <property type="match status" value="1"/>
</dbReference>
<feature type="region of interest" description="Disordered" evidence="6">
    <location>
        <begin position="362"/>
        <end position="385"/>
    </location>
</feature>
<evidence type="ECO:0000256" key="1">
    <source>
        <dbReference type="ARBA" id="ARBA00004123"/>
    </source>
</evidence>
<dbReference type="PANTHER" id="PTHR31072:SF147">
    <property type="entry name" value="TRANSCRIPTION FACTOR TCP13"/>
    <property type="match status" value="1"/>
</dbReference>
<evidence type="ECO:0000259" key="7">
    <source>
        <dbReference type="PROSITE" id="PS51369"/>
    </source>
</evidence>
<comment type="caution">
    <text evidence="8">The sequence shown here is derived from an EMBL/GenBank/DDBJ whole genome shotgun (WGS) entry which is preliminary data.</text>
</comment>
<feature type="compositionally biased region" description="Basic and acidic residues" evidence="6">
    <location>
        <begin position="9"/>
        <end position="23"/>
    </location>
</feature>
<dbReference type="PROSITE" id="PS51369">
    <property type="entry name" value="TCP"/>
    <property type="match status" value="1"/>
</dbReference>
<dbReference type="InterPro" id="IPR017887">
    <property type="entry name" value="TF_TCP_subgr"/>
</dbReference>
<dbReference type="GO" id="GO:0003700">
    <property type="term" value="F:DNA-binding transcription factor activity"/>
    <property type="evidence" value="ECO:0007669"/>
    <property type="project" value="InterPro"/>
</dbReference>
<evidence type="ECO:0000313" key="8">
    <source>
        <dbReference type="EMBL" id="CAI0560374.1"/>
    </source>
</evidence>
<evidence type="ECO:0000256" key="3">
    <source>
        <dbReference type="ARBA" id="ARBA00023125"/>
    </source>
</evidence>
<sequence length="385" mass="42210">MIARGSGSGREKSGAEVEAKQEDAAAAGNNTNSSSNANAAAQTASASSSSRWSAFRNPRIVRVCRSLGGKDRHSKVCTVRGLRDRRIRLSVPTAIQLYDLQDRLGVGQPSKVIDWLIDNTKDDIDNLPPLHFPPSFAPHHPPLSYYNHQQLHPAPSLFDFTTTTPNHNYYNSLRQWEENSSTSSMMSLGQTSIGNDDIDGGEDEDDDDHNNNEDGRQAAAAAGGGGGGMFLNPRFYQWDAHQQQPMLGLGNSSSTATHMASSNALLHPSYLALCNDTSATDARHQPTMMSLMPPPPSYTPLEMMDSRTTTTTTTLGDEQQQQQQQQQQQLMNRFNLMSSATSARTSAPHHFPFTTHALNPTPAFFHLPNHQPHRHDQDQHNGGTS</sequence>
<proteinExistence type="predicted"/>
<dbReference type="GO" id="GO:0005634">
    <property type="term" value="C:nucleus"/>
    <property type="evidence" value="ECO:0007669"/>
    <property type="project" value="UniProtKB-SubCell"/>
</dbReference>
<gene>
    <name evidence="8" type="ORF">LITE_LOCUS49667</name>
</gene>
<evidence type="ECO:0000256" key="6">
    <source>
        <dbReference type="SAM" id="MobiDB-lite"/>
    </source>
</evidence>
<keyword evidence="3" id="KW-0238">DNA-binding</keyword>
<comment type="subcellular location">
    <subcellularLocation>
        <location evidence="1">Nucleus</location>
    </subcellularLocation>
</comment>
<accession>A0AAV0RS07</accession>
<keyword evidence="5" id="KW-0539">Nucleus</keyword>
<dbReference type="InterPro" id="IPR005333">
    <property type="entry name" value="Transcription_factor_TCP"/>
</dbReference>
<feature type="region of interest" description="Disordered" evidence="6">
    <location>
        <begin position="180"/>
        <end position="226"/>
    </location>
</feature>
<feature type="compositionally biased region" description="Acidic residues" evidence="6">
    <location>
        <begin position="196"/>
        <end position="208"/>
    </location>
</feature>
<feature type="region of interest" description="Disordered" evidence="6">
    <location>
        <begin position="307"/>
        <end position="327"/>
    </location>
</feature>
<keyword evidence="2" id="KW-0805">Transcription regulation</keyword>
<dbReference type="GO" id="GO:0043565">
    <property type="term" value="F:sequence-specific DNA binding"/>
    <property type="evidence" value="ECO:0007669"/>
    <property type="project" value="TreeGrafter"/>
</dbReference>
<keyword evidence="9" id="KW-1185">Reference proteome</keyword>
<dbReference type="Proteomes" id="UP001154282">
    <property type="component" value="Unassembled WGS sequence"/>
</dbReference>
<protein>
    <recommendedName>
        <fullName evidence="7">TCP domain-containing protein</fullName>
    </recommendedName>
</protein>
<feature type="compositionally biased region" description="Low complexity" evidence="6">
    <location>
        <begin position="24"/>
        <end position="48"/>
    </location>
</feature>
<organism evidence="8 9">
    <name type="scientific">Linum tenue</name>
    <dbReference type="NCBI Taxonomy" id="586396"/>
    <lineage>
        <taxon>Eukaryota</taxon>
        <taxon>Viridiplantae</taxon>
        <taxon>Streptophyta</taxon>
        <taxon>Embryophyta</taxon>
        <taxon>Tracheophyta</taxon>
        <taxon>Spermatophyta</taxon>
        <taxon>Magnoliopsida</taxon>
        <taxon>eudicotyledons</taxon>
        <taxon>Gunneridae</taxon>
        <taxon>Pentapetalae</taxon>
        <taxon>rosids</taxon>
        <taxon>fabids</taxon>
        <taxon>Malpighiales</taxon>
        <taxon>Linaceae</taxon>
        <taxon>Linum</taxon>
    </lineage>
</organism>
<evidence type="ECO:0000256" key="2">
    <source>
        <dbReference type="ARBA" id="ARBA00023015"/>
    </source>
</evidence>
<keyword evidence="4" id="KW-0804">Transcription</keyword>